<dbReference type="PANTHER" id="PTHR42709">
    <property type="entry name" value="ALKALINE PHOSPHATASE LIKE PROTEIN"/>
    <property type="match status" value="1"/>
</dbReference>
<dbReference type="EMBL" id="UOGC01000067">
    <property type="protein sequence ID" value="VAX18240.1"/>
    <property type="molecule type" value="Genomic_DNA"/>
</dbReference>
<dbReference type="InterPro" id="IPR051311">
    <property type="entry name" value="DedA_domain"/>
</dbReference>
<keyword evidence="1" id="KW-1133">Transmembrane helix</keyword>
<feature type="domain" description="VTT" evidence="2">
    <location>
        <begin position="47"/>
        <end position="169"/>
    </location>
</feature>
<evidence type="ECO:0000259" key="2">
    <source>
        <dbReference type="Pfam" id="PF09335"/>
    </source>
</evidence>
<keyword evidence="3" id="KW-0449">Lipoprotein</keyword>
<protein>
    <submittedName>
        <fullName evidence="3">FIG139438: lipoprotein B</fullName>
    </submittedName>
</protein>
<feature type="transmembrane region" description="Helical" evidence="1">
    <location>
        <begin position="65"/>
        <end position="91"/>
    </location>
</feature>
<feature type="transmembrane region" description="Helical" evidence="1">
    <location>
        <begin position="112"/>
        <end position="132"/>
    </location>
</feature>
<name>A0A3B1C5U6_9ZZZZ</name>
<accession>A0A3B1C5U6</accession>
<evidence type="ECO:0000256" key="1">
    <source>
        <dbReference type="SAM" id="Phobius"/>
    </source>
</evidence>
<dbReference type="AlphaFoldDB" id="A0A3B1C5U6"/>
<proteinExistence type="predicted"/>
<reference evidence="3" key="1">
    <citation type="submission" date="2018-06" db="EMBL/GenBank/DDBJ databases">
        <authorList>
            <person name="Zhirakovskaya E."/>
        </authorList>
    </citation>
    <scope>NUCLEOTIDE SEQUENCE</scope>
</reference>
<feature type="transmembrane region" description="Helical" evidence="1">
    <location>
        <begin position="183"/>
        <end position="205"/>
    </location>
</feature>
<evidence type="ECO:0000313" key="3">
    <source>
        <dbReference type="EMBL" id="VAX18240.1"/>
    </source>
</evidence>
<keyword evidence="1" id="KW-0812">Transmembrane</keyword>
<dbReference type="PANTHER" id="PTHR42709:SF11">
    <property type="entry name" value="DEDA FAMILY PROTEIN"/>
    <property type="match status" value="1"/>
</dbReference>
<dbReference type="InterPro" id="IPR032816">
    <property type="entry name" value="VTT_dom"/>
</dbReference>
<sequence length="206" mass="22584">MNETTTETKKAGMLKRLYSWVLSFADSPFGTPALFIFAMVESSFFPIPPDPLLVAMGLGAPARAIWFATVCTTGSVIGGALGYAIGFYFIDSVGMKIIEIYGLSGKYDDIRVLYEEWNALIVLVAGLSPIPYKVFTIAAGAFKVNFFTFVIASIVGRGLRFYIEGFMIYHYGPPIRSFIDANITKLSWAFAFLLVLGFVAIKVFAG</sequence>
<gene>
    <name evidence="3" type="ORF">MNBD_NITROSPINAE01-1514</name>
</gene>
<dbReference type="Pfam" id="PF09335">
    <property type="entry name" value="VTT_dom"/>
    <property type="match status" value="1"/>
</dbReference>
<dbReference type="GO" id="GO:0005886">
    <property type="term" value="C:plasma membrane"/>
    <property type="evidence" value="ECO:0007669"/>
    <property type="project" value="TreeGrafter"/>
</dbReference>
<feature type="transmembrane region" description="Helical" evidence="1">
    <location>
        <begin position="20"/>
        <end position="45"/>
    </location>
</feature>
<organism evidence="3">
    <name type="scientific">hydrothermal vent metagenome</name>
    <dbReference type="NCBI Taxonomy" id="652676"/>
    <lineage>
        <taxon>unclassified sequences</taxon>
        <taxon>metagenomes</taxon>
        <taxon>ecological metagenomes</taxon>
    </lineage>
</organism>
<keyword evidence="1" id="KW-0472">Membrane</keyword>